<dbReference type="Proteomes" id="UP001157161">
    <property type="component" value="Unassembled WGS sequence"/>
</dbReference>
<feature type="region of interest" description="Disordered" evidence="1">
    <location>
        <begin position="1"/>
        <end position="28"/>
    </location>
</feature>
<gene>
    <name evidence="2" type="ORF">GCM10025875_16090</name>
</gene>
<organism evidence="2 3">
    <name type="scientific">Litorihabitans aurantiacus</name>
    <dbReference type="NCBI Taxonomy" id="1930061"/>
    <lineage>
        <taxon>Bacteria</taxon>
        <taxon>Bacillati</taxon>
        <taxon>Actinomycetota</taxon>
        <taxon>Actinomycetes</taxon>
        <taxon>Micrococcales</taxon>
        <taxon>Beutenbergiaceae</taxon>
        <taxon>Litorihabitans</taxon>
    </lineage>
</organism>
<sequence length="116" mass="12907">MGADQGPPLPTPSPHGRGVAPGRSPGVEVGDIIQGLATLGLGAIITKLIDYATTRRREQRESQGKAWEERDREARARRILEEYAHKLRRNLFRRGAKEGPGEDDVAPWPDYHTTKE</sequence>
<keyword evidence="3" id="KW-1185">Reference proteome</keyword>
<evidence type="ECO:0000313" key="2">
    <source>
        <dbReference type="EMBL" id="GMA31617.1"/>
    </source>
</evidence>
<dbReference type="EMBL" id="BSUM01000001">
    <property type="protein sequence ID" value="GMA31617.1"/>
    <property type="molecule type" value="Genomic_DNA"/>
</dbReference>
<feature type="region of interest" description="Disordered" evidence="1">
    <location>
        <begin position="93"/>
        <end position="116"/>
    </location>
</feature>
<name>A0AA38CT95_9MICO</name>
<accession>A0AA38CT95</accession>
<dbReference type="AlphaFoldDB" id="A0AA38CT95"/>
<evidence type="ECO:0000256" key="1">
    <source>
        <dbReference type="SAM" id="MobiDB-lite"/>
    </source>
</evidence>
<protein>
    <submittedName>
        <fullName evidence="2">Uncharacterized protein</fullName>
    </submittedName>
</protein>
<reference evidence="2" key="1">
    <citation type="journal article" date="2014" name="Int. J. Syst. Evol. Microbiol.">
        <title>Complete genome sequence of Corynebacterium casei LMG S-19264T (=DSM 44701T), isolated from a smear-ripened cheese.</title>
        <authorList>
            <consortium name="US DOE Joint Genome Institute (JGI-PGF)"/>
            <person name="Walter F."/>
            <person name="Albersmeier A."/>
            <person name="Kalinowski J."/>
            <person name="Ruckert C."/>
        </authorList>
    </citation>
    <scope>NUCLEOTIDE SEQUENCE</scope>
    <source>
        <strain evidence="2">NBRC 112290</strain>
    </source>
</reference>
<proteinExistence type="predicted"/>
<evidence type="ECO:0000313" key="3">
    <source>
        <dbReference type="Proteomes" id="UP001157161"/>
    </source>
</evidence>
<comment type="caution">
    <text evidence="2">The sequence shown here is derived from an EMBL/GenBank/DDBJ whole genome shotgun (WGS) entry which is preliminary data.</text>
</comment>
<reference evidence="2" key="2">
    <citation type="submission" date="2023-02" db="EMBL/GenBank/DDBJ databases">
        <authorList>
            <person name="Sun Q."/>
            <person name="Mori K."/>
        </authorList>
    </citation>
    <scope>NUCLEOTIDE SEQUENCE</scope>
    <source>
        <strain evidence="2">NBRC 112290</strain>
    </source>
</reference>